<dbReference type="GeneID" id="87844380"/>
<reference evidence="1" key="1">
    <citation type="journal article" date="2023" name="Mol. Phylogenet. Evol.">
        <title>Genome-scale phylogeny and comparative genomics of the fungal order Sordariales.</title>
        <authorList>
            <person name="Hensen N."/>
            <person name="Bonometti L."/>
            <person name="Westerberg I."/>
            <person name="Brannstrom I.O."/>
            <person name="Guillou S."/>
            <person name="Cros-Aarteil S."/>
            <person name="Calhoun S."/>
            <person name="Haridas S."/>
            <person name="Kuo A."/>
            <person name="Mondo S."/>
            <person name="Pangilinan J."/>
            <person name="Riley R."/>
            <person name="LaButti K."/>
            <person name="Andreopoulos B."/>
            <person name="Lipzen A."/>
            <person name="Chen C."/>
            <person name="Yan M."/>
            <person name="Daum C."/>
            <person name="Ng V."/>
            <person name="Clum A."/>
            <person name="Steindorff A."/>
            <person name="Ohm R.A."/>
            <person name="Martin F."/>
            <person name="Silar P."/>
            <person name="Natvig D.O."/>
            <person name="Lalanne C."/>
            <person name="Gautier V."/>
            <person name="Ament-Velasquez S.L."/>
            <person name="Kruys A."/>
            <person name="Hutchinson M.I."/>
            <person name="Powell A.J."/>
            <person name="Barry K."/>
            <person name="Miller A.N."/>
            <person name="Grigoriev I.V."/>
            <person name="Debuchy R."/>
            <person name="Gladieux P."/>
            <person name="Hiltunen Thoren M."/>
            <person name="Johannesson H."/>
        </authorList>
    </citation>
    <scope>NUCLEOTIDE SEQUENCE</scope>
    <source>
        <strain evidence="1">CBS 168.71</strain>
    </source>
</reference>
<sequence length="139" mass="15305">MLDMAVVIPEGFSNYVLILADGLVGSAGLLSFRDSEHPSLTSVLAGGESEQGTQEWDAPWSLLVGSSGDVHLRDSTTIGFLARYRGRRRRGCQKLMQVAAEGRTMHCNYRIPDIVACRPKHLKGGQRLEKRTVFSSDSR</sequence>
<name>A0AAE0LRX5_9PEZI</name>
<reference evidence="1" key="2">
    <citation type="submission" date="2023-06" db="EMBL/GenBank/DDBJ databases">
        <authorList>
            <consortium name="Lawrence Berkeley National Laboratory"/>
            <person name="Haridas S."/>
            <person name="Hensen N."/>
            <person name="Bonometti L."/>
            <person name="Westerberg I."/>
            <person name="Brannstrom I.O."/>
            <person name="Guillou S."/>
            <person name="Cros-Aarteil S."/>
            <person name="Calhoun S."/>
            <person name="Kuo A."/>
            <person name="Mondo S."/>
            <person name="Pangilinan J."/>
            <person name="Riley R."/>
            <person name="Labutti K."/>
            <person name="Andreopoulos B."/>
            <person name="Lipzen A."/>
            <person name="Chen C."/>
            <person name="Yanf M."/>
            <person name="Daum C."/>
            <person name="Ng V."/>
            <person name="Clum A."/>
            <person name="Steindorff A."/>
            <person name="Ohm R."/>
            <person name="Martin F."/>
            <person name="Silar P."/>
            <person name="Natvig D."/>
            <person name="Lalanne C."/>
            <person name="Gautier V."/>
            <person name="Ament-Velasquez S.L."/>
            <person name="Kruys A."/>
            <person name="Hutchinson M.I."/>
            <person name="Powell A.J."/>
            <person name="Barry K."/>
            <person name="Miller A.N."/>
            <person name="Grigoriev I.V."/>
            <person name="Debuchy R."/>
            <person name="Gladieux P."/>
            <person name="Thoren M.H."/>
            <person name="Johannesson H."/>
        </authorList>
    </citation>
    <scope>NUCLEOTIDE SEQUENCE</scope>
    <source>
        <strain evidence="1">CBS 168.71</strain>
    </source>
</reference>
<dbReference type="RefSeq" id="XP_062658762.1">
    <property type="nucleotide sequence ID" value="XM_062807432.1"/>
</dbReference>
<dbReference type="AlphaFoldDB" id="A0AAE0LRX5"/>
<gene>
    <name evidence="1" type="ORF">B0H64DRAFT_459142</name>
</gene>
<dbReference type="Proteomes" id="UP001278766">
    <property type="component" value="Unassembled WGS sequence"/>
</dbReference>
<comment type="caution">
    <text evidence="1">The sequence shown here is derived from an EMBL/GenBank/DDBJ whole genome shotgun (WGS) entry which is preliminary data.</text>
</comment>
<evidence type="ECO:0000313" key="1">
    <source>
        <dbReference type="EMBL" id="KAK3295248.1"/>
    </source>
</evidence>
<protein>
    <submittedName>
        <fullName evidence="1">Uncharacterized protein</fullName>
    </submittedName>
</protein>
<proteinExistence type="predicted"/>
<dbReference type="EMBL" id="JAUEPN010000004">
    <property type="protein sequence ID" value="KAK3295248.1"/>
    <property type="molecule type" value="Genomic_DNA"/>
</dbReference>
<evidence type="ECO:0000313" key="2">
    <source>
        <dbReference type="Proteomes" id="UP001278766"/>
    </source>
</evidence>
<accession>A0AAE0LRX5</accession>
<keyword evidence="2" id="KW-1185">Reference proteome</keyword>
<organism evidence="1 2">
    <name type="scientific">Chaetomium fimeti</name>
    <dbReference type="NCBI Taxonomy" id="1854472"/>
    <lineage>
        <taxon>Eukaryota</taxon>
        <taxon>Fungi</taxon>
        <taxon>Dikarya</taxon>
        <taxon>Ascomycota</taxon>
        <taxon>Pezizomycotina</taxon>
        <taxon>Sordariomycetes</taxon>
        <taxon>Sordariomycetidae</taxon>
        <taxon>Sordariales</taxon>
        <taxon>Chaetomiaceae</taxon>
        <taxon>Chaetomium</taxon>
    </lineage>
</organism>